<comment type="caution">
    <text evidence="1">The sequence shown here is derived from an EMBL/GenBank/DDBJ whole genome shotgun (WGS) entry which is preliminary data.</text>
</comment>
<sequence length="223" mass="24072">MSDEIKEPSGEPPAPAEGGADEAAAKEAKAKAAAEARAARAAAREAAKKAEAGEEAADAPPKPPSPKQPVLDGFVGILKEALGEAAVLEAFINERDDHLPCVVLDPAVMEAAAALLHDHPGLRMTYLRNLAGSDLETHLEVIYHFLRMDDMQEFGVKVKLDRTAPSVASITGIWAGADWHEREIFDLLGVDFPGHPNLVRIMLPDNWEGHPLRKDYEPLDPEV</sequence>
<evidence type="ECO:0000313" key="2">
    <source>
        <dbReference type="Proteomes" id="UP001631969"/>
    </source>
</evidence>
<gene>
    <name evidence="1" type="ORF">ACI1P1_20700</name>
</gene>
<accession>A0ACC7P341</accession>
<organism evidence="1 2">
    <name type="scientific">Paenibacillus mesotrionivorans</name>
    <dbReference type="NCBI Taxonomy" id="3160968"/>
    <lineage>
        <taxon>Bacteria</taxon>
        <taxon>Bacillati</taxon>
        <taxon>Bacillota</taxon>
        <taxon>Bacilli</taxon>
        <taxon>Bacillales</taxon>
        <taxon>Paenibacillaceae</taxon>
        <taxon>Paenibacillus</taxon>
    </lineage>
</organism>
<proteinExistence type="predicted"/>
<reference evidence="1" key="1">
    <citation type="submission" date="2024-12" db="EMBL/GenBank/DDBJ databases">
        <authorList>
            <person name="Wu N."/>
        </authorList>
    </citation>
    <scope>NUCLEOTIDE SEQUENCE</scope>
    <source>
        <strain evidence="1">P15</strain>
    </source>
</reference>
<dbReference type="EC" id="1.6.5.9" evidence="1"/>
<evidence type="ECO:0000313" key="1">
    <source>
        <dbReference type="EMBL" id="MFM9330715.1"/>
    </source>
</evidence>
<protein>
    <submittedName>
        <fullName evidence="1">NADH-quinone oxidoreductase subunit C</fullName>
        <ecNumber evidence="1">1.6.5.9</ecNumber>
    </submittedName>
</protein>
<dbReference type="Proteomes" id="UP001631969">
    <property type="component" value="Unassembled WGS sequence"/>
</dbReference>
<name>A0ACC7P341_9BACL</name>
<dbReference type="EMBL" id="JBJURJ010000014">
    <property type="protein sequence ID" value="MFM9330715.1"/>
    <property type="molecule type" value="Genomic_DNA"/>
</dbReference>
<keyword evidence="1" id="KW-0560">Oxidoreductase</keyword>
<keyword evidence="2" id="KW-1185">Reference proteome</keyword>